<keyword evidence="1" id="KW-0496">Mitochondrion</keyword>
<reference evidence="1" key="1">
    <citation type="journal article" date="2012" name="Comp. Biochem. Physiol. Part D Genomics Proteomics">
        <title>Complete mitochondrial genome of Membranipora grandicella (Bryozoa: Cheilostomatida) determined with next-generation sequencing: The first representative of the suborder Malacostegina.</title>
        <authorList>
            <person name="Shen X."/>
            <person name="Tian M."/>
            <person name="Meng X."/>
            <person name="Liu H."/>
            <person name="Cheng H."/>
            <person name="Zhu C."/>
            <person name="Zhao F."/>
        </authorList>
    </citation>
    <scope>NUCLEOTIDE SEQUENCE</scope>
</reference>
<dbReference type="EMBL" id="JF957859">
    <property type="protein sequence ID" value="AEH99599.1"/>
    <property type="molecule type" value="Genomic_DNA"/>
</dbReference>
<sequence>MPHMSPMLWKSIFLLTFLSFFILTLNWEFMYPSIKN</sequence>
<dbReference type="RefSeq" id="YP_006576070.1">
    <property type="nucleotide sequence ID" value="NC_018355.1"/>
</dbReference>
<accession>I6M190</accession>
<protein>
    <submittedName>
        <fullName evidence="1">ATP synthase F0 subunit 8</fullName>
    </submittedName>
</protein>
<organism evidence="1">
    <name type="scientific">Membranipora grandicella</name>
    <dbReference type="NCBI Taxonomy" id="192923"/>
    <lineage>
        <taxon>Eukaryota</taxon>
        <taxon>Metazoa</taxon>
        <taxon>Spiralia</taxon>
        <taxon>Lophotrochozoa</taxon>
        <taxon>Bryozoa</taxon>
        <taxon>Gymnolaemata</taxon>
        <taxon>Cheilostomatida</taxon>
        <taxon>Malacostegina</taxon>
        <taxon>Membraniporoidea</taxon>
        <taxon>Membraniporidae</taxon>
        <taxon>Membranipora</taxon>
    </lineage>
</organism>
<proteinExistence type="predicted"/>
<dbReference type="GeneID" id="13435406"/>
<dbReference type="CTD" id="4509"/>
<name>I6M190_9BILA</name>
<gene>
    <name evidence="1" type="primary">ATP8</name>
</gene>
<dbReference type="AlphaFoldDB" id="I6M190"/>
<evidence type="ECO:0000313" key="1">
    <source>
        <dbReference type="EMBL" id="AEH99599.1"/>
    </source>
</evidence>
<geneLocation type="mitochondrion" evidence="1"/>